<reference evidence="2" key="1">
    <citation type="submission" date="2023-10" db="EMBL/GenBank/DDBJ databases">
        <authorList>
            <person name="Chen Y."/>
            <person name="Shah S."/>
            <person name="Dougan E. K."/>
            <person name="Thang M."/>
            <person name="Chan C."/>
        </authorList>
    </citation>
    <scope>NUCLEOTIDE SEQUENCE [LARGE SCALE GENOMIC DNA]</scope>
</reference>
<comment type="caution">
    <text evidence="2">The sequence shown here is derived from an EMBL/GenBank/DDBJ whole genome shotgun (WGS) entry which is preliminary data.</text>
</comment>
<dbReference type="Proteomes" id="UP001189429">
    <property type="component" value="Unassembled WGS sequence"/>
</dbReference>
<feature type="non-terminal residue" evidence="2">
    <location>
        <position position="532"/>
    </location>
</feature>
<dbReference type="EMBL" id="CAUYUJ010015794">
    <property type="protein sequence ID" value="CAK0858172.1"/>
    <property type="molecule type" value="Genomic_DNA"/>
</dbReference>
<evidence type="ECO:0000313" key="2">
    <source>
        <dbReference type="EMBL" id="CAK0858172.1"/>
    </source>
</evidence>
<feature type="non-terminal residue" evidence="2">
    <location>
        <position position="1"/>
    </location>
</feature>
<dbReference type="InterPro" id="IPR011010">
    <property type="entry name" value="DNA_brk_join_enz"/>
</dbReference>
<sequence>VTSVDASLHGFGVTACRIESSSVGKVGRVSERCRFRGELRKCSRPRDVLEDVEVPFSFLARGSDLDFLETGALTEFPEVPEWLAKDSPWCVITARRWRRKEKILNLEAEAALWAARYDPVSEHHAKYFYVSNPGGSECSPSRDAPAPPSKSLEAVIGDGVPHPPGLRRLAAAVPFAYGLPGPWEAAGGGQARSARWAGHARRRQARQAMRQAPSTLIGSAGRAAARLAEPGFRVSALGAASVTPATQDNYLTHLEMLLRWLMRRQAPTLNKDEWDVLLASYIEHLCDSGATENAGGTTLAAVRWAEPAIPRPLRRGPPLASAALAGWRRAEQGRARLPMPSELAVAIALDLCDCGLPSLGFFVMLVFETYMRPSKALSLQRFQLVPPSGHGLPGTKGRWAVLTRALELGRPGKTGDFDGSVSLDLPRYQLLVPVLEEILRRRGERDPVFLFDYVTLLRHWRAACKRLGLEHLHLAPYCLQHGGASEYRASNSRPMLEVMKRGGWKTYSSLARCAKHARLGLVVQCAGAAVVS</sequence>
<dbReference type="Gene3D" id="1.10.443.10">
    <property type="entry name" value="Intergrase catalytic core"/>
    <property type="match status" value="1"/>
</dbReference>
<dbReference type="InterPro" id="IPR013762">
    <property type="entry name" value="Integrase-like_cat_sf"/>
</dbReference>
<keyword evidence="3" id="KW-1185">Reference proteome</keyword>
<accession>A0ABN9UF56</accession>
<gene>
    <name evidence="2" type="ORF">PCOR1329_LOCUS48041</name>
</gene>
<evidence type="ECO:0000256" key="1">
    <source>
        <dbReference type="ARBA" id="ARBA00023172"/>
    </source>
</evidence>
<keyword evidence="1" id="KW-0233">DNA recombination</keyword>
<dbReference type="SUPFAM" id="SSF56349">
    <property type="entry name" value="DNA breaking-rejoining enzymes"/>
    <property type="match status" value="1"/>
</dbReference>
<protein>
    <submittedName>
        <fullName evidence="2">Uncharacterized protein</fullName>
    </submittedName>
</protein>
<name>A0ABN9UF56_9DINO</name>
<organism evidence="2 3">
    <name type="scientific">Prorocentrum cordatum</name>
    <dbReference type="NCBI Taxonomy" id="2364126"/>
    <lineage>
        <taxon>Eukaryota</taxon>
        <taxon>Sar</taxon>
        <taxon>Alveolata</taxon>
        <taxon>Dinophyceae</taxon>
        <taxon>Prorocentrales</taxon>
        <taxon>Prorocentraceae</taxon>
        <taxon>Prorocentrum</taxon>
    </lineage>
</organism>
<proteinExistence type="predicted"/>
<evidence type="ECO:0000313" key="3">
    <source>
        <dbReference type="Proteomes" id="UP001189429"/>
    </source>
</evidence>